<comment type="caution">
    <text evidence="1">The sequence shown here is derived from an EMBL/GenBank/DDBJ whole genome shotgun (WGS) entry which is preliminary data.</text>
</comment>
<proteinExistence type="predicted"/>
<dbReference type="AlphaFoldDB" id="A0A919YI09"/>
<protein>
    <submittedName>
        <fullName evidence="1">Uncharacterized protein</fullName>
    </submittedName>
</protein>
<reference evidence="1 2" key="1">
    <citation type="submission" date="2021-03" db="EMBL/GenBank/DDBJ databases">
        <title>Antimicrobial resistance genes in bacteria isolated from Japanese honey, and their potential for conferring macrolide and lincosamide resistance in the American foulbrood pathogen Paenibacillus larvae.</title>
        <authorList>
            <person name="Okamoto M."/>
            <person name="Kumagai M."/>
            <person name="Kanamori H."/>
            <person name="Takamatsu D."/>
        </authorList>
    </citation>
    <scope>NUCLEOTIDE SEQUENCE [LARGE SCALE GENOMIC DNA]</scope>
    <source>
        <strain evidence="1 2">J34TS1</strain>
    </source>
</reference>
<evidence type="ECO:0000313" key="2">
    <source>
        <dbReference type="Proteomes" id="UP000682811"/>
    </source>
</evidence>
<dbReference type="Proteomes" id="UP000682811">
    <property type="component" value="Unassembled WGS sequence"/>
</dbReference>
<dbReference type="EMBL" id="BORT01000026">
    <property type="protein sequence ID" value="GIO49973.1"/>
    <property type="molecule type" value="Genomic_DNA"/>
</dbReference>
<gene>
    <name evidence="1" type="ORF">J34TS1_47380</name>
</gene>
<keyword evidence="2" id="KW-1185">Reference proteome</keyword>
<evidence type="ECO:0000313" key="1">
    <source>
        <dbReference type="EMBL" id="GIO49973.1"/>
    </source>
</evidence>
<sequence length="69" mass="7902">MVNVFTRAQINCPSTSFRKETMPNRDIVCKEEGECLLKDGMIGVIAQKKMRERVRITPATTDVPFSEKR</sequence>
<organism evidence="1 2">
    <name type="scientific">Paenibacillus azoreducens</name>
    <dbReference type="NCBI Taxonomy" id="116718"/>
    <lineage>
        <taxon>Bacteria</taxon>
        <taxon>Bacillati</taxon>
        <taxon>Bacillota</taxon>
        <taxon>Bacilli</taxon>
        <taxon>Bacillales</taxon>
        <taxon>Paenibacillaceae</taxon>
        <taxon>Paenibacillus</taxon>
    </lineage>
</organism>
<accession>A0A919YI09</accession>
<name>A0A919YI09_9BACL</name>